<evidence type="ECO:0000259" key="4">
    <source>
        <dbReference type="PROSITE" id="PS50075"/>
    </source>
</evidence>
<comment type="cofactor">
    <cofactor evidence="1">
        <name>pantetheine 4'-phosphate</name>
        <dbReference type="ChEBI" id="CHEBI:47942"/>
    </cofactor>
</comment>
<name>A0A2N3Y5Z6_SACSN</name>
<protein>
    <submittedName>
        <fullName evidence="5">Amino acid adenylation domain-containing protein</fullName>
    </submittedName>
</protein>
<dbReference type="NCBIfam" id="TIGR01733">
    <property type="entry name" value="AA-adenyl-dom"/>
    <property type="match status" value="1"/>
</dbReference>
<dbReference type="OrthoDB" id="2472181at2"/>
<reference evidence="5" key="1">
    <citation type="submission" date="2017-12" db="EMBL/GenBank/DDBJ databases">
        <title>Sequencing the genomes of 1000 Actinobacteria strains.</title>
        <authorList>
            <person name="Klenk H.-P."/>
        </authorList>
    </citation>
    <scope>NUCLEOTIDE SEQUENCE [LARGE SCALE GENOMIC DNA]</scope>
    <source>
        <strain evidence="5">DSM 44228</strain>
    </source>
</reference>
<dbReference type="AlphaFoldDB" id="A0A2N3Y5Z6"/>
<dbReference type="GO" id="GO:0044550">
    <property type="term" value="P:secondary metabolite biosynthetic process"/>
    <property type="evidence" value="ECO:0007669"/>
    <property type="project" value="TreeGrafter"/>
</dbReference>
<dbReference type="CDD" id="cd19531">
    <property type="entry name" value="LCL_NRPS-like"/>
    <property type="match status" value="1"/>
</dbReference>
<dbReference type="PROSITE" id="PS00455">
    <property type="entry name" value="AMP_BINDING"/>
    <property type="match status" value="1"/>
</dbReference>
<dbReference type="InterPro" id="IPR025110">
    <property type="entry name" value="AMP-bd_C"/>
</dbReference>
<dbReference type="PANTHER" id="PTHR45527:SF1">
    <property type="entry name" value="FATTY ACID SYNTHASE"/>
    <property type="match status" value="1"/>
</dbReference>
<dbReference type="SUPFAM" id="SSF56801">
    <property type="entry name" value="Acetyl-CoA synthetase-like"/>
    <property type="match status" value="1"/>
</dbReference>
<dbReference type="GO" id="GO:0005737">
    <property type="term" value="C:cytoplasm"/>
    <property type="evidence" value="ECO:0007669"/>
    <property type="project" value="TreeGrafter"/>
</dbReference>
<dbReference type="CDD" id="cd05930">
    <property type="entry name" value="A_NRPS"/>
    <property type="match status" value="1"/>
</dbReference>
<dbReference type="SUPFAM" id="SSF52777">
    <property type="entry name" value="CoA-dependent acyltransferases"/>
    <property type="match status" value="2"/>
</dbReference>
<dbReference type="PROSITE" id="PS00012">
    <property type="entry name" value="PHOSPHOPANTETHEINE"/>
    <property type="match status" value="1"/>
</dbReference>
<dbReference type="EMBL" id="PJNB01000001">
    <property type="protein sequence ID" value="PKW18330.1"/>
    <property type="molecule type" value="Genomic_DNA"/>
</dbReference>
<dbReference type="InterPro" id="IPR042099">
    <property type="entry name" value="ANL_N_sf"/>
</dbReference>
<dbReference type="InterPro" id="IPR009081">
    <property type="entry name" value="PP-bd_ACP"/>
</dbReference>
<dbReference type="Pfam" id="PF00668">
    <property type="entry name" value="Condensation"/>
    <property type="match status" value="1"/>
</dbReference>
<keyword evidence="2" id="KW-0596">Phosphopantetheine</keyword>
<evidence type="ECO:0000313" key="5">
    <source>
        <dbReference type="EMBL" id="PKW18330.1"/>
    </source>
</evidence>
<dbReference type="Pfam" id="PF00550">
    <property type="entry name" value="PP-binding"/>
    <property type="match status" value="1"/>
</dbReference>
<dbReference type="SUPFAM" id="SSF47336">
    <property type="entry name" value="ACP-like"/>
    <property type="match status" value="1"/>
</dbReference>
<dbReference type="STRING" id="994479.GCA_000194155_07057"/>
<dbReference type="GO" id="GO:0003824">
    <property type="term" value="F:catalytic activity"/>
    <property type="evidence" value="ECO:0007669"/>
    <property type="project" value="InterPro"/>
</dbReference>
<organism evidence="5 6">
    <name type="scientific">Saccharopolyspora spinosa</name>
    <dbReference type="NCBI Taxonomy" id="60894"/>
    <lineage>
        <taxon>Bacteria</taxon>
        <taxon>Bacillati</taxon>
        <taxon>Actinomycetota</taxon>
        <taxon>Actinomycetes</taxon>
        <taxon>Pseudonocardiales</taxon>
        <taxon>Pseudonocardiaceae</taxon>
        <taxon>Saccharopolyspora</taxon>
    </lineage>
</organism>
<dbReference type="InterPro" id="IPR001242">
    <property type="entry name" value="Condensation_dom"/>
</dbReference>
<dbReference type="Proteomes" id="UP000233786">
    <property type="component" value="Unassembled WGS sequence"/>
</dbReference>
<dbReference type="InterPro" id="IPR000873">
    <property type="entry name" value="AMP-dep_synth/lig_dom"/>
</dbReference>
<dbReference type="InterPro" id="IPR006162">
    <property type="entry name" value="Ppantetheine_attach_site"/>
</dbReference>
<evidence type="ECO:0000313" key="6">
    <source>
        <dbReference type="Proteomes" id="UP000233786"/>
    </source>
</evidence>
<keyword evidence="6" id="KW-1185">Reference proteome</keyword>
<evidence type="ECO:0000256" key="1">
    <source>
        <dbReference type="ARBA" id="ARBA00001957"/>
    </source>
</evidence>
<dbReference type="Pfam" id="PF00501">
    <property type="entry name" value="AMP-binding"/>
    <property type="match status" value="1"/>
</dbReference>
<dbReference type="InterPro" id="IPR010071">
    <property type="entry name" value="AA_adenyl_dom"/>
</dbReference>
<comment type="caution">
    <text evidence="5">The sequence shown here is derived from an EMBL/GenBank/DDBJ whole genome shotgun (WGS) entry which is preliminary data.</text>
</comment>
<dbReference type="Gene3D" id="3.40.50.12780">
    <property type="entry name" value="N-terminal domain of ligase-like"/>
    <property type="match status" value="1"/>
</dbReference>
<dbReference type="GO" id="GO:0043041">
    <property type="term" value="P:amino acid activation for nonribosomal peptide biosynthetic process"/>
    <property type="evidence" value="ECO:0007669"/>
    <property type="project" value="TreeGrafter"/>
</dbReference>
<dbReference type="GO" id="GO:0031177">
    <property type="term" value="F:phosphopantetheine binding"/>
    <property type="evidence" value="ECO:0007669"/>
    <property type="project" value="TreeGrafter"/>
</dbReference>
<dbReference type="PROSITE" id="PS50075">
    <property type="entry name" value="CARRIER"/>
    <property type="match status" value="1"/>
</dbReference>
<dbReference type="Gene3D" id="3.30.300.30">
    <property type="match status" value="1"/>
</dbReference>
<dbReference type="RefSeq" id="WP_010314444.1">
    <property type="nucleotide sequence ID" value="NZ_CP061007.1"/>
</dbReference>
<dbReference type="InterPro" id="IPR023213">
    <property type="entry name" value="CAT-like_dom_sf"/>
</dbReference>
<dbReference type="Gene3D" id="3.30.559.10">
    <property type="entry name" value="Chloramphenicol acetyltransferase-like domain"/>
    <property type="match status" value="1"/>
</dbReference>
<dbReference type="GO" id="GO:0008610">
    <property type="term" value="P:lipid biosynthetic process"/>
    <property type="evidence" value="ECO:0007669"/>
    <property type="project" value="UniProtKB-ARBA"/>
</dbReference>
<dbReference type="Pfam" id="PF13193">
    <property type="entry name" value="AMP-binding_C"/>
    <property type="match status" value="1"/>
</dbReference>
<evidence type="ECO:0000256" key="2">
    <source>
        <dbReference type="ARBA" id="ARBA00022450"/>
    </source>
</evidence>
<keyword evidence="3" id="KW-0597">Phosphoprotein</keyword>
<dbReference type="Gene3D" id="3.30.559.30">
    <property type="entry name" value="Nonribosomal peptide synthetase, condensation domain"/>
    <property type="match status" value="1"/>
</dbReference>
<dbReference type="Gene3D" id="1.10.1200.10">
    <property type="entry name" value="ACP-like"/>
    <property type="match status" value="1"/>
</dbReference>
<evidence type="ECO:0000256" key="3">
    <source>
        <dbReference type="ARBA" id="ARBA00022553"/>
    </source>
</evidence>
<sequence>MSAPPTTTTCIALARAQAAREPDAPAVICERDGRTHRLSHGELHGRANRLAAALLSTGLPRGAPVAVLTARTEWAISALLGVMSAGFAHLPLTTEYPVERIRLLLSESGCRVVVADEAGRQALAGLCEFLELTVLAPDQSDAPMPDVVPEPGDIAALLFTSGSTGTPKGVLVEHGGLANLVEGLQEMLYAPLGGRTVEALSAPLVFDAALQQTLSCLSNGGTLLLIGDADRRDPRLFLNLIARHRVGLINVVTPFLGALVDAGLGEDGGLALRHVVTGGQAVPTAVVRRLLDRPAGRDLVIWNMYGPTEATVDATCLRVDRETPLPGSTLALGTALPGVTVDVRDERLEPVAPGEIGEICIGGAGLARGYLRPTRPGAAGFTTLGRARIYRTGDLGRLDADGGLQFLGRLDDQYKVRGYRIEPGEIGNVLMSCAGVTEAAVVAVPDGAGDTDLVAFHIAEDSVSDEDVRAYARAQLPPWMVPSRFLRRAALPHTPNGKIDRATLADEAAALLPTVHDPVAALPAPAEIDATEIARLFDAVLGTSGLSPDADFFASGGHSLKAMRLVNAISARWRRIVALGTVYSHPNPRELARAINEQDRVDAAPSGLPRAEVAEDYPLSYAQQRLWTLHQLGGALAYNVPIVMEQGEVDRAALEEALSTVVERHESLRTSFTVRSGEVRQRVHAEGAIPLRTVDLSTAVDPRQAAEQVVRDDCETPFDLADAPLGRAVLIRLPDRRSWLVLTLHHIICDGWSIVVLSRELNEAYRASLHGTRPELPKLPARYRDFAVWDRGRDLASRAPAWRERLAGVPDHLPLPVDFSGWDEQDVFRGGTRSHTFDEELSARLRVLATDAECTPAAVFLGLFGWLLHRLTALEDICIGMGTAARIHPDIERLVGFFVNVLPVRLFPGPDMDFPELVAHTSAALTAALEQQDCPVDVLVQDLNPKRTAGTQPLTNVMFAYQNFADVFAASPEGPGSTDGVADELFLDQSRLVEIPLDTAKFDLTLYVHDTGGALRVEFEYDGRLFRPGTVDRYLAALERLARAVTSEVRA</sequence>
<gene>
    <name evidence="5" type="ORF">A8926_6402</name>
</gene>
<feature type="domain" description="Carrier" evidence="4">
    <location>
        <begin position="524"/>
        <end position="599"/>
    </location>
</feature>
<proteinExistence type="predicted"/>
<accession>A0A2N3Y5Z6</accession>
<dbReference type="InterPro" id="IPR045851">
    <property type="entry name" value="AMP-bd_C_sf"/>
</dbReference>
<dbReference type="InterPro" id="IPR036736">
    <property type="entry name" value="ACP-like_sf"/>
</dbReference>
<dbReference type="PANTHER" id="PTHR45527">
    <property type="entry name" value="NONRIBOSOMAL PEPTIDE SYNTHETASE"/>
    <property type="match status" value="1"/>
</dbReference>
<dbReference type="InterPro" id="IPR020845">
    <property type="entry name" value="AMP-binding_CS"/>
</dbReference>